<comment type="caution">
    <text evidence="1">The sequence shown here is derived from an EMBL/GenBank/DDBJ whole genome shotgun (WGS) entry which is preliminary data.</text>
</comment>
<name>A0A543KVX8_9BURK</name>
<evidence type="ECO:0000313" key="2">
    <source>
        <dbReference type="Proteomes" id="UP000316993"/>
    </source>
</evidence>
<organism evidence="1 2">
    <name type="scientific">Acidovorax temperans</name>
    <dbReference type="NCBI Taxonomy" id="80878"/>
    <lineage>
        <taxon>Bacteria</taxon>
        <taxon>Pseudomonadati</taxon>
        <taxon>Pseudomonadota</taxon>
        <taxon>Betaproteobacteria</taxon>
        <taxon>Burkholderiales</taxon>
        <taxon>Comamonadaceae</taxon>
        <taxon>Acidovorax</taxon>
    </lineage>
</organism>
<dbReference type="AlphaFoldDB" id="A0A543KVX8"/>
<sequence length="356" mass="37537">MALPLIPIAFGVSALASAVTGLKKGWDAKKNYSTAQEWIKTSEQQLRDTASALDARREEVCVQLNGLGTQRLQIVSKSIAKFAQLMNQIAGSDFGEIRIDGYDMPVEVIPKSELENASYQATDFLQHGVQSAAAGAMVGAGVGQAVSMLGMASTGTAISSLSGAAATNATLAWLGGGSLASGGLGMAGGTAVLGSVMAGPVLLVMGYLAAGKSEEALTKALTHSAEIDKAVEQLASMSVALDAIDTRTQELARVLQTLDERFQAAANRVSRMVGRVRRDREAIYLDEGRPLPEGLATQKIEYVKLSDKDQSSFNVMIALGSALYRVAKVEILDSEGRVTDKSAKTIEEMQHLLEQA</sequence>
<accession>A0A543KVX8</accession>
<proteinExistence type="predicted"/>
<reference evidence="1 2" key="1">
    <citation type="submission" date="2019-06" db="EMBL/GenBank/DDBJ databases">
        <title>Genomic Encyclopedia of Archaeal and Bacterial Type Strains, Phase II (KMG-II): from individual species to whole genera.</title>
        <authorList>
            <person name="Goeker M."/>
        </authorList>
    </citation>
    <scope>NUCLEOTIDE SEQUENCE [LARGE SCALE GENOMIC DNA]</scope>
    <source>
        <strain evidence="1 2">DSM 7270</strain>
    </source>
</reference>
<evidence type="ECO:0000313" key="1">
    <source>
        <dbReference type="EMBL" id="TQM99206.1"/>
    </source>
</evidence>
<protein>
    <recommendedName>
        <fullName evidence="3">Chemotaxis protein</fullName>
    </recommendedName>
</protein>
<dbReference type="RefSeq" id="WP_142085259.1">
    <property type="nucleotide sequence ID" value="NZ_VFPV01000004.1"/>
</dbReference>
<dbReference type="Proteomes" id="UP000316993">
    <property type="component" value="Unassembled WGS sequence"/>
</dbReference>
<gene>
    <name evidence="1" type="ORF">BDD18_3856</name>
</gene>
<evidence type="ECO:0008006" key="3">
    <source>
        <dbReference type="Google" id="ProtNLM"/>
    </source>
</evidence>
<dbReference type="Gene3D" id="1.20.1330.10">
    <property type="entry name" value="f41 fragment of flagellin, N-terminal domain"/>
    <property type="match status" value="1"/>
</dbReference>
<dbReference type="EMBL" id="VFPV01000004">
    <property type="protein sequence ID" value="TQM99206.1"/>
    <property type="molecule type" value="Genomic_DNA"/>
</dbReference>